<dbReference type="SUPFAM" id="SSF53335">
    <property type="entry name" value="S-adenosyl-L-methionine-dependent methyltransferases"/>
    <property type="match status" value="1"/>
</dbReference>
<dbReference type="InterPro" id="IPR050723">
    <property type="entry name" value="CFA/CMAS"/>
</dbReference>
<dbReference type="Gene3D" id="3.40.50.150">
    <property type="entry name" value="Vaccinia Virus protein VP39"/>
    <property type="match status" value="1"/>
</dbReference>
<dbReference type="InterPro" id="IPR025714">
    <property type="entry name" value="Methyltranfer_dom"/>
</dbReference>
<dbReference type="OrthoDB" id="9791837at2"/>
<dbReference type="RefSeq" id="WP_090550995.1">
    <property type="nucleotide sequence ID" value="NZ_FNFP01000001.1"/>
</dbReference>
<organism evidence="2 3">
    <name type="scientific">Natronincola ferrireducens</name>
    <dbReference type="NCBI Taxonomy" id="393762"/>
    <lineage>
        <taxon>Bacteria</taxon>
        <taxon>Bacillati</taxon>
        <taxon>Bacillota</taxon>
        <taxon>Clostridia</taxon>
        <taxon>Peptostreptococcales</taxon>
        <taxon>Natronincolaceae</taxon>
        <taxon>Natronincola</taxon>
    </lineage>
</organism>
<protein>
    <submittedName>
        <fullName evidence="2">Methyltransferase domain-containing protein</fullName>
    </submittedName>
</protein>
<reference evidence="2 3" key="1">
    <citation type="submission" date="2016-10" db="EMBL/GenBank/DDBJ databases">
        <authorList>
            <person name="de Groot N.N."/>
        </authorList>
    </citation>
    <scope>NUCLEOTIDE SEQUENCE [LARGE SCALE GENOMIC DNA]</scope>
    <source>
        <strain evidence="2 3">DSM 18346</strain>
    </source>
</reference>
<accession>A0A1G8ZT40</accession>
<keyword evidence="2" id="KW-0489">Methyltransferase</keyword>
<feature type="domain" description="Methyltransferase" evidence="1">
    <location>
        <begin position="59"/>
        <end position="140"/>
    </location>
</feature>
<evidence type="ECO:0000259" key="1">
    <source>
        <dbReference type="Pfam" id="PF13847"/>
    </source>
</evidence>
<dbReference type="AlphaFoldDB" id="A0A1G8ZT40"/>
<proteinExistence type="predicted"/>
<gene>
    <name evidence="2" type="ORF">SAMN05660472_00957</name>
</gene>
<keyword evidence="3" id="KW-1185">Reference proteome</keyword>
<dbReference type="GO" id="GO:0008168">
    <property type="term" value="F:methyltransferase activity"/>
    <property type="evidence" value="ECO:0007669"/>
    <property type="project" value="UniProtKB-KW"/>
</dbReference>
<dbReference type="InterPro" id="IPR029063">
    <property type="entry name" value="SAM-dependent_MTases_sf"/>
</dbReference>
<dbReference type="CDD" id="cd02440">
    <property type="entry name" value="AdoMet_MTases"/>
    <property type="match status" value="1"/>
</dbReference>
<evidence type="ECO:0000313" key="2">
    <source>
        <dbReference type="EMBL" id="SDK18171.1"/>
    </source>
</evidence>
<dbReference type="EMBL" id="FNFP01000001">
    <property type="protein sequence ID" value="SDK18171.1"/>
    <property type="molecule type" value="Genomic_DNA"/>
</dbReference>
<dbReference type="STRING" id="393762.SAMN05660472_00957"/>
<dbReference type="PANTHER" id="PTHR43667">
    <property type="entry name" value="CYCLOPROPANE-FATTY-ACYL-PHOSPHOLIPID SYNTHASE"/>
    <property type="match status" value="1"/>
</dbReference>
<name>A0A1G8ZT40_9FIRM</name>
<sequence length="276" mass="32831">MMEQDLNYWIEKWQPKKLSSSATSEFWNKRAKSYNRDVFEKQEESNYVIDLLEKYNLLQKNNRVLDIGCGPGKNTIPMAKKCEEVIALDISQEMLEYVGEHGKEHGLDNIVCHEKNWEDISLDEYGWEKKFDLVVASMTPGVYNFSTLKKMLDASKGYCYLSGFINRRDEIWSRLEKEILGEHNGNKSREDKIYYIFNILWNLGYHPEIHYFDRTWEHVWSLEETIDLYKQRFNINHTLKEEEIKKIEAFLTAHQQEGKVIEKTEAKIAVLIWKVE</sequence>
<dbReference type="GO" id="GO:0032259">
    <property type="term" value="P:methylation"/>
    <property type="evidence" value="ECO:0007669"/>
    <property type="project" value="UniProtKB-KW"/>
</dbReference>
<dbReference type="Pfam" id="PF13847">
    <property type="entry name" value="Methyltransf_31"/>
    <property type="match status" value="1"/>
</dbReference>
<keyword evidence="2" id="KW-0808">Transferase</keyword>
<dbReference type="PANTHER" id="PTHR43667:SF2">
    <property type="entry name" value="FATTY ACID C-METHYL TRANSFERASE"/>
    <property type="match status" value="1"/>
</dbReference>
<evidence type="ECO:0000313" key="3">
    <source>
        <dbReference type="Proteomes" id="UP000198718"/>
    </source>
</evidence>
<dbReference type="Proteomes" id="UP000198718">
    <property type="component" value="Unassembled WGS sequence"/>
</dbReference>